<keyword evidence="1" id="KW-1133">Transmembrane helix</keyword>
<dbReference type="EMBL" id="QJKJ01010157">
    <property type="protein sequence ID" value="RDX74510.1"/>
    <property type="molecule type" value="Genomic_DNA"/>
</dbReference>
<dbReference type="InterPro" id="IPR056647">
    <property type="entry name" value="DUF7745"/>
</dbReference>
<name>A0A371F897_MUCPR</name>
<reference evidence="3" key="1">
    <citation type="submission" date="2018-05" db="EMBL/GenBank/DDBJ databases">
        <title>Draft genome of Mucuna pruriens seed.</title>
        <authorList>
            <person name="Nnadi N.E."/>
            <person name="Vos R."/>
            <person name="Hasami M.H."/>
            <person name="Devisetty U.K."/>
            <person name="Aguiy J.C."/>
        </authorList>
    </citation>
    <scope>NUCLEOTIDE SEQUENCE [LARGE SCALE GENOMIC DNA]</scope>
    <source>
        <strain evidence="3">JCA_2017</strain>
    </source>
</reference>
<dbReference type="PANTHER" id="PTHR48154">
    <property type="entry name" value="PROTEIN, PUTATIVE-RELATED"/>
    <property type="match status" value="1"/>
</dbReference>
<dbReference type="Proteomes" id="UP000257109">
    <property type="component" value="Unassembled WGS sequence"/>
</dbReference>
<protein>
    <recommendedName>
        <fullName evidence="2">DUF7745 domain-containing protein</fullName>
    </recommendedName>
</protein>
<evidence type="ECO:0000313" key="4">
    <source>
        <dbReference type="Proteomes" id="UP000257109"/>
    </source>
</evidence>
<proteinExistence type="predicted"/>
<feature type="transmembrane region" description="Helical" evidence="1">
    <location>
        <begin position="170"/>
        <end position="190"/>
    </location>
</feature>
<evidence type="ECO:0000256" key="1">
    <source>
        <dbReference type="SAM" id="Phobius"/>
    </source>
</evidence>
<feature type="domain" description="DUF7745" evidence="2">
    <location>
        <begin position="73"/>
        <end position="207"/>
    </location>
</feature>
<keyword evidence="1" id="KW-0472">Membrane</keyword>
<feature type="non-terminal residue" evidence="3">
    <location>
        <position position="1"/>
    </location>
</feature>
<gene>
    <name evidence="3" type="ORF">CR513_45740</name>
</gene>
<sequence>MATPLGTTFLMLRVSTRERPDRPGYRKMEPEQRCWVKQPHHVQVRALNVQSLRYWGSCLKGPWRRRFEKLHNNLLGLLEYYDSSVCCFTFKDFQIAPTLEEYERLLGLPLTESPLYFHQGQPPSWATIARLLRVSEAEMSKQRRNRNDLEGIPMVYIEERLLQFQEEQHWGAMMDILGLFLYGVVLFPYIEDYIYLAVIEVFLAKRDRGEILGAAPPYSTYG</sequence>
<keyword evidence="4" id="KW-1185">Reference proteome</keyword>
<comment type="caution">
    <text evidence="3">The sequence shown here is derived from an EMBL/GenBank/DDBJ whole genome shotgun (WGS) entry which is preliminary data.</text>
</comment>
<dbReference type="OrthoDB" id="1743443at2759"/>
<keyword evidence="1" id="KW-0812">Transmembrane</keyword>
<evidence type="ECO:0000259" key="2">
    <source>
        <dbReference type="Pfam" id="PF24924"/>
    </source>
</evidence>
<evidence type="ECO:0000313" key="3">
    <source>
        <dbReference type="EMBL" id="RDX74510.1"/>
    </source>
</evidence>
<organism evidence="3 4">
    <name type="scientific">Mucuna pruriens</name>
    <name type="common">Velvet bean</name>
    <name type="synonym">Dolichos pruriens</name>
    <dbReference type="NCBI Taxonomy" id="157652"/>
    <lineage>
        <taxon>Eukaryota</taxon>
        <taxon>Viridiplantae</taxon>
        <taxon>Streptophyta</taxon>
        <taxon>Embryophyta</taxon>
        <taxon>Tracheophyta</taxon>
        <taxon>Spermatophyta</taxon>
        <taxon>Magnoliopsida</taxon>
        <taxon>eudicotyledons</taxon>
        <taxon>Gunneridae</taxon>
        <taxon>Pentapetalae</taxon>
        <taxon>rosids</taxon>
        <taxon>fabids</taxon>
        <taxon>Fabales</taxon>
        <taxon>Fabaceae</taxon>
        <taxon>Papilionoideae</taxon>
        <taxon>50 kb inversion clade</taxon>
        <taxon>NPAAA clade</taxon>
        <taxon>indigoferoid/millettioid clade</taxon>
        <taxon>Phaseoleae</taxon>
        <taxon>Mucuna</taxon>
    </lineage>
</organism>
<dbReference type="AlphaFoldDB" id="A0A371F897"/>
<accession>A0A371F897</accession>
<dbReference type="PANTHER" id="PTHR48154:SF1">
    <property type="entry name" value="PROTEIN, PUTATIVE-RELATED"/>
    <property type="match status" value="1"/>
</dbReference>
<dbReference type="Pfam" id="PF24924">
    <property type="entry name" value="DUF7745"/>
    <property type="match status" value="1"/>
</dbReference>